<name>A0A9Q1G5N9_SYNKA</name>
<comment type="caution">
    <text evidence="1">The sequence shown here is derived from an EMBL/GenBank/DDBJ whole genome shotgun (WGS) entry which is preliminary data.</text>
</comment>
<proteinExistence type="predicted"/>
<evidence type="ECO:0000313" key="1">
    <source>
        <dbReference type="EMBL" id="KAJ8375880.1"/>
    </source>
</evidence>
<gene>
    <name evidence="1" type="ORF">SKAU_G00064600</name>
</gene>
<sequence length="207" mass="22966">MSHCSLIKNEQQSLTPVGSLFRRLSLLLCCGAELLCGTVLVGPLRRGAQERRWLLRPSPPHDAEYVRIKQTGSGMELLSSDTAVTGSAACLICGTLCCSFRRSPHSTSPRRASGCEKVQMCLREPAAFCLHTGMRSPDQLLRACRLMLRRGAWQSKRAVCRTPHTQAAVEARAAWGLGYGQRVCWVWQREHGTNHRITAKLQDQSPP</sequence>
<dbReference type="EMBL" id="JAINUF010000002">
    <property type="protein sequence ID" value="KAJ8375880.1"/>
    <property type="molecule type" value="Genomic_DNA"/>
</dbReference>
<accession>A0A9Q1G5N9</accession>
<reference evidence="1" key="1">
    <citation type="journal article" date="2023" name="Science">
        <title>Genome structures resolve the early diversification of teleost fishes.</title>
        <authorList>
            <person name="Parey E."/>
            <person name="Louis A."/>
            <person name="Montfort J."/>
            <person name="Bouchez O."/>
            <person name="Roques C."/>
            <person name="Iampietro C."/>
            <person name="Lluch J."/>
            <person name="Castinel A."/>
            <person name="Donnadieu C."/>
            <person name="Desvignes T."/>
            <person name="Floi Bucao C."/>
            <person name="Jouanno E."/>
            <person name="Wen M."/>
            <person name="Mejri S."/>
            <person name="Dirks R."/>
            <person name="Jansen H."/>
            <person name="Henkel C."/>
            <person name="Chen W.J."/>
            <person name="Zahm M."/>
            <person name="Cabau C."/>
            <person name="Klopp C."/>
            <person name="Thompson A.W."/>
            <person name="Robinson-Rechavi M."/>
            <person name="Braasch I."/>
            <person name="Lecointre G."/>
            <person name="Bobe J."/>
            <person name="Postlethwait J.H."/>
            <person name="Berthelot C."/>
            <person name="Roest Crollius H."/>
            <person name="Guiguen Y."/>
        </authorList>
    </citation>
    <scope>NUCLEOTIDE SEQUENCE</scope>
    <source>
        <strain evidence="1">WJC10195</strain>
    </source>
</reference>
<organism evidence="1 2">
    <name type="scientific">Synaphobranchus kaupii</name>
    <name type="common">Kaup's arrowtooth eel</name>
    <dbReference type="NCBI Taxonomy" id="118154"/>
    <lineage>
        <taxon>Eukaryota</taxon>
        <taxon>Metazoa</taxon>
        <taxon>Chordata</taxon>
        <taxon>Craniata</taxon>
        <taxon>Vertebrata</taxon>
        <taxon>Euteleostomi</taxon>
        <taxon>Actinopterygii</taxon>
        <taxon>Neopterygii</taxon>
        <taxon>Teleostei</taxon>
        <taxon>Anguilliformes</taxon>
        <taxon>Synaphobranchidae</taxon>
        <taxon>Synaphobranchus</taxon>
    </lineage>
</organism>
<evidence type="ECO:0000313" key="2">
    <source>
        <dbReference type="Proteomes" id="UP001152622"/>
    </source>
</evidence>
<dbReference type="Proteomes" id="UP001152622">
    <property type="component" value="Chromosome 2"/>
</dbReference>
<keyword evidence="2" id="KW-1185">Reference proteome</keyword>
<protein>
    <submittedName>
        <fullName evidence="1">Uncharacterized protein</fullName>
    </submittedName>
</protein>
<dbReference type="AlphaFoldDB" id="A0A9Q1G5N9"/>